<feature type="domain" description="Peptidase M28" evidence="15">
    <location>
        <begin position="155"/>
        <end position="359"/>
    </location>
</feature>
<keyword evidence="7 14" id="KW-0378">Hydrolase</keyword>
<dbReference type="PANTHER" id="PTHR12147">
    <property type="entry name" value="METALLOPEPTIDASE M28 FAMILY MEMBER"/>
    <property type="match status" value="1"/>
</dbReference>
<dbReference type="EMBL" id="JAGPNK010000017">
    <property type="protein sequence ID" value="KAH7305869.1"/>
    <property type="molecule type" value="Genomic_DNA"/>
</dbReference>
<dbReference type="AlphaFoldDB" id="A0A8K0WKQ7"/>
<sequence length="370" mass="41210">MRYSTALIAALAATASATTAPLPKMYTLEIAPGETIEVTEEEKFKMIDEGRHFFDITEFKDVHAAASRLFAAAPFPSTIQQNCAVKELHKKINLDRIKEQLTEYSSFHNRYFNSRYGVQAAEWLFARVNEVIEESGNPLATARLVRHTAWSQPSVIVSLPGIIRGHTVVTGCHLDSVISNDRGAGRAPGADDNGSGSMMNLEVLRAVLSDPRIADGDHRNTLEWHWYAAEESGLLGSQDIFSQYAALNMQVMAMLNQDMVGFKGRDGIERFGLVTDFTDPAQNEYLKLLIGNYTDIPYEESLCGYACSDHASANRNGYPSSFIFETPFGNHNPRIHTPNDTIEFVDFDHVFQHAKLTTAFMYELAHATFA</sequence>
<dbReference type="EC" id="3.4.-.-" evidence="14"/>
<keyword evidence="11" id="KW-0325">Glycoprotein</keyword>
<dbReference type="Pfam" id="PF04389">
    <property type="entry name" value="Peptidase_M28"/>
    <property type="match status" value="1"/>
</dbReference>
<keyword evidence="6 14" id="KW-0732">Signal</keyword>
<keyword evidence="3" id="KW-0031">Aminopeptidase</keyword>
<evidence type="ECO:0000256" key="14">
    <source>
        <dbReference type="RuleBase" id="RU361240"/>
    </source>
</evidence>
<comment type="similarity">
    <text evidence="13">Belongs to the peptidase M28 family. M28E subfamily.</text>
</comment>
<dbReference type="Proteomes" id="UP000813444">
    <property type="component" value="Unassembled WGS sequence"/>
</dbReference>
<keyword evidence="9" id="KW-0865">Zymogen</keyword>
<evidence type="ECO:0000256" key="3">
    <source>
        <dbReference type="ARBA" id="ARBA00022438"/>
    </source>
</evidence>
<feature type="signal peptide" evidence="14">
    <location>
        <begin position="1"/>
        <end position="19"/>
    </location>
</feature>
<evidence type="ECO:0000256" key="7">
    <source>
        <dbReference type="ARBA" id="ARBA00022801"/>
    </source>
</evidence>
<evidence type="ECO:0000313" key="17">
    <source>
        <dbReference type="Proteomes" id="UP000813444"/>
    </source>
</evidence>
<dbReference type="PANTHER" id="PTHR12147:SF56">
    <property type="entry name" value="AMINOPEPTIDASE YDR415C-RELATED"/>
    <property type="match status" value="1"/>
</dbReference>
<organism evidence="16 17">
    <name type="scientific">Stachybotrys elegans</name>
    <dbReference type="NCBI Taxonomy" id="80388"/>
    <lineage>
        <taxon>Eukaryota</taxon>
        <taxon>Fungi</taxon>
        <taxon>Dikarya</taxon>
        <taxon>Ascomycota</taxon>
        <taxon>Pezizomycotina</taxon>
        <taxon>Sordariomycetes</taxon>
        <taxon>Hypocreomycetidae</taxon>
        <taxon>Hypocreales</taxon>
        <taxon>Stachybotryaceae</taxon>
        <taxon>Stachybotrys</taxon>
    </lineage>
</organism>
<evidence type="ECO:0000256" key="5">
    <source>
        <dbReference type="ARBA" id="ARBA00022723"/>
    </source>
</evidence>
<evidence type="ECO:0000256" key="9">
    <source>
        <dbReference type="ARBA" id="ARBA00023145"/>
    </source>
</evidence>
<dbReference type="InterPro" id="IPR045175">
    <property type="entry name" value="M28_fam"/>
</dbReference>
<evidence type="ECO:0000256" key="4">
    <source>
        <dbReference type="ARBA" id="ARBA00022670"/>
    </source>
</evidence>
<dbReference type="GO" id="GO:0046872">
    <property type="term" value="F:metal ion binding"/>
    <property type="evidence" value="ECO:0007669"/>
    <property type="project" value="UniProtKB-KW"/>
</dbReference>
<protein>
    <recommendedName>
        <fullName evidence="14">Peptide hydrolase</fullName>
        <ecNumber evidence="14">3.4.-.-</ecNumber>
    </recommendedName>
</protein>
<keyword evidence="10" id="KW-1015">Disulfide bond</keyword>
<dbReference type="InterPro" id="IPR007484">
    <property type="entry name" value="Peptidase_M28"/>
</dbReference>
<keyword evidence="5 14" id="KW-0479">Metal-binding</keyword>
<dbReference type="Gene3D" id="3.40.630.10">
    <property type="entry name" value="Zn peptidases"/>
    <property type="match status" value="1"/>
</dbReference>
<gene>
    <name evidence="16" type="ORF">B0I35DRAFT_399807</name>
</gene>
<evidence type="ECO:0000256" key="2">
    <source>
        <dbReference type="ARBA" id="ARBA00011245"/>
    </source>
</evidence>
<reference evidence="16" key="1">
    <citation type="journal article" date="2021" name="Nat. Commun.">
        <title>Genetic determinants of endophytism in the Arabidopsis root mycobiome.</title>
        <authorList>
            <person name="Mesny F."/>
            <person name="Miyauchi S."/>
            <person name="Thiergart T."/>
            <person name="Pickel B."/>
            <person name="Atanasova L."/>
            <person name="Karlsson M."/>
            <person name="Huettel B."/>
            <person name="Barry K.W."/>
            <person name="Haridas S."/>
            <person name="Chen C."/>
            <person name="Bauer D."/>
            <person name="Andreopoulos W."/>
            <person name="Pangilinan J."/>
            <person name="LaButti K."/>
            <person name="Riley R."/>
            <person name="Lipzen A."/>
            <person name="Clum A."/>
            <person name="Drula E."/>
            <person name="Henrissat B."/>
            <person name="Kohler A."/>
            <person name="Grigoriev I.V."/>
            <person name="Martin F.M."/>
            <person name="Hacquard S."/>
        </authorList>
    </citation>
    <scope>NUCLEOTIDE SEQUENCE</scope>
    <source>
        <strain evidence="16">MPI-CAGE-CH-0235</strain>
    </source>
</reference>
<evidence type="ECO:0000259" key="15">
    <source>
        <dbReference type="Pfam" id="PF04389"/>
    </source>
</evidence>
<comment type="subunit">
    <text evidence="2">Monomer.</text>
</comment>
<dbReference type="GO" id="GO:0004177">
    <property type="term" value="F:aminopeptidase activity"/>
    <property type="evidence" value="ECO:0007669"/>
    <property type="project" value="UniProtKB-KW"/>
</dbReference>
<comment type="cofactor">
    <cofactor evidence="1">
        <name>Zn(2+)</name>
        <dbReference type="ChEBI" id="CHEBI:29105"/>
    </cofactor>
</comment>
<keyword evidence="8 14" id="KW-0862">Zinc</keyword>
<evidence type="ECO:0000256" key="6">
    <source>
        <dbReference type="ARBA" id="ARBA00022729"/>
    </source>
</evidence>
<keyword evidence="4 14" id="KW-0645">Protease</keyword>
<dbReference type="GO" id="GO:0006508">
    <property type="term" value="P:proteolysis"/>
    <property type="evidence" value="ECO:0007669"/>
    <property type="project" value="UniProtKB-KW"/>
</dbReference>
<dbReference type="OrthoDB" id="2214at2759"/>
<comment type="function">
    <text evidence="12">Extracellular aminopeptidase that allows assimilation of proteinaceous substrates.</text>
</comment>
<dbReference type="SUPFAM" id="SSF53187">
    <property type="entry name" value="Zn-dependent exopeptidases"/>
    <property type="match status" value="1"/>
</dbReference>
<keyword evidence="17" id="KW-1185">Reference proteome</keyword>
<evidence type="ECO:0000256" key="13">
    <source>
        <dbReference type="ARBA" id="ARBA00043962"/>
    </source>
</evidence>
<evidence type="ECO:0000256" key="8">
    <source>
        <dbReference type="ARBA" id="ARBA00022833"/>
    </source>
</evidence>
<dbReference type="CDD" id="cd03879">
    <property type="entry name" value="M28_AAP"/>
    <property type="match status" value="1"/>
</dbReference>
<accession>A0A8K0WKQ7</accession>
<proteinExistence type="inferred from homology"/>
<evidence type="ECO:0000256" key="10">
    <source>
        <dbReference type="ARBA" id="ARBA00023157"/>
    </source>
</evidence>
<evidence type="ECO:0000256" key="11">
    <source>
        <dbReference type="ARBA" id="ARBA00023180"/>
    </source>
</evidence>
<comment type="caution">
    <text evidence="16">The sequence shown here is derived from an EMBL/GenBank/DDBJ whole genome shotgun (WGS) entry which is preliminary data.</text>
</comment>
<feature type="chain" id="PRO_5035487082" description="Peptide hydrolase" evidence="14">
    <location>
        <begin position="20"/>
        <end position="370"/>
    </location>
</feature>
<evidence type="ECO:0000256" key="12">
    <source>
        <dbReference type="ARBA" id="ARBA00043843"/>
    </source>
</evidence>
<dbReference type="GO" id="GO:0008235">
    <property type="term" value="F:metalloexopeptidase activity"/>
    <property type="evidence" value="ECO:0007669"/>
    <property type="project" value="InterPro"/>
</dbReference>
<evidence type="ECO:0000256" key="1">
    <source>
        <dbReference type="ARBA" id="ARBA00001947"/>
    </source>
</evidence>
<name>A0A8K0WKQ7_9HYPO</name>
<evidence type="ECO:0000313" key="16">
    <source>
        <dbReference type="EMBL" id="KAH7305869.1"/>
    </source>
</evidence>